<dbReference type="EMBL" id="ANOF01000151">
    <property type="protein sequence ID" value="EMI24727.1"/>
    <property type="molecule type" value="Genomic_DNA"/>
</dbReference>
<name>M5SAN8_9BACT</name>
<comment type="caution">
    <text evidence="1">The sequence shown here is derived from an EMBL/GenBank/DDBJ whole genome shotgun (WGS) entry which is preliminary data.</text>
</comment>
<dbReference type="Proteomes" id="UP000011996">
    <property type="component" value="Unassembled WGS sequence"/>
</dbReference>
<gene>
    <name evidence="1" type="ORF">RESH_04708</name>
</gene>
<dbReference type="AlphaFoldDB" id="M5SAN8"/>
<evidence type="ECO:0000313" key="1">
    <source>
        <dbReference type="EMBL" id="EMI24727.1"/>
    </source>
</evidence>
<reference evidence="1 2" key="1">
    <citation type="journal article" date="2013" name="Mar. Genomics">
        <title>Expression of sulfatases in Rhodopirellula baltica and the diversity of sulfatases in the genus Rhodopirellula.</title>
        <authorList>
            <person name="Wegner C.E."/>
            <person name="Richter-Heitmann T."/>
            <person name="Klindworth A."/>
            <person name="Klockow C."/>
            <person name="Richter M."/>
            <person name="Achstetter T."/>
            <person name="Glockner F.O."/>
            <person name="Harder J."/>
        </authorList>
    </citation>
    <scope>NUCLEOTIDE SEQUENCE [LARGE SCALE GENOMIC DNA]</scope>
    <source>
        <strain evidence="1 2">SH398</strain>
    </source>
</reference>
<protein>
    <submittedName>
        <fullName evidence="1">Uncharacterized protein</fullName>
    </submittedName>
</protein>
<evidence type="ECO:0000313" key="2">
    <source>
        <dbReference type="Proteomes" id="UP000011996"/>
    </source>
</evidence>
<accession>M5SAN8</accession>
<proteinExistence type="predicted"/>
<sequence length="56" mass="6327">MNVLNERRDDISRPAHLESSVLSTYKNLTGGPRTGGRRHALSREVCWRGVDCVMTQ</sequence>
<dbReference type="PATRIC" id="fig|1263868.3.peg.5105"/>
<organism evidence="1 2">
    <name type="scientific">Rhodopirellula europaea SH398</name>
    <dbReference type="NCBI Taxonomy" id="1263868"/>
    <lineage>
        <taxon>Bacteria</taxon>
        <taxon>Pseudomonadati</taxon>
        <taxon>Planctomycetota</taxon>
        <taxon>Planctomycetia</taxon>
        <taxon>Pirellulales</taxon>
        <taxon>Pirellulaceae</taxon>
        <taxon>Rhodopirellula</taxon>
    </lineage>
</organism>